<organism evidence="1 2">
    <name type="scientific">Leptospira interrogans str. UI 12758</name>
    <dbReference type="NCBI Taxonomy" id="1049938"/>
    <lineage>
        <taxon>Bacteria</taxon>
        <taxon>Pseudomonadati</taxon>
        <taxon>Spirochaetota</taxon>
        <taxon>Spirochaetia</taxon>
        <taxon>Leptospirales</taxon>
        <taxon>Leptospiraceae</taxon>
        <taxon>Leptospira</taxon>
    </lineage>
</organism>
<dbReference type="Proteomes" id="UP000001340">
    <property type="component" value="Unassembled WGS sequence"/>
</dbReference>
<name>A0A0E2D3K7_LEPIR</name>
<evidence type="ECO:0000313" key="2">
    <source>
        <dbReference type="Proteomes" id="UP000001340"/>
    </source>
</evidence>
<proteinExistence type="predicted"/>
<dbReference type="AlphaFoldDB" id="A0A0E2D3K7"/>
<accession>A0A0E2D3K7</accession>
<dbReference type="EMBL" id="AHNR02000056">
    <property type="protein sequence ID" value="EKR54168.1"/>
    <property type="molecule type" value="Genomic_DNA"/>
</dbReference>
<evidence type="ECO:0000313" key="1">
    <source>
        <dbReference type="EMBL" id="EKR54168.1"/>
    </source>
</evidence>
<reference evidence="1 2" key="1">
    <citation type="submission" date="2012-10" db="EMBL/GenBank/DDBJ databases">
        <authorList>
            <person name="Harkins D.M."/>
            <person name="Durkin A.S."/>
            <person name="Brinkac L.M."/>
            <person name="Haft D.H."/>
            <person name="Selengut J.D."/>
            <person name="Sanka R."/>
            <person name="DePew J."/>
            <person name="Purushe J."/>
            <person name="Chanthongthip A."/>
            <person name="Lattana O."/>
            <person name="Phetsouvanh R."/>
            <person name="Newton P.N."/>
            <person name="Vinetz J.M."/>
            <person name="Sutton G.G."/>
            <person name="Nierman W.C."/>
            <person name="Fouts D.E."/>
        </authorList>
    </citation>
    <scope>NUCLEOTIDE SEQUENCE [LARGE SCALE GENOMIC DNA]</scope>
    <source>
        <strain evidence="1 2">UI 12758</strain>
    </source>
</reference>
<sequence length="40" mass="4469">MLFSNELNYWMIKKNIYGSGWGAISELVSKSSNVGTTTKI</sequence>
<comment type="caution">
    <text evidence="1">The sequence shown here is derived from an EMBL/GenBank/DDBJ whole genome shotgun (WGS) entry which is preliminary data.</text>
</comment>
<protein>
    <submittedName>
        <fullName evidence="1">Uncharacterized protein</fullName>
    </submittedName>
</protein>
<gene>
    <name evidence="1" type="ORF">LEP1GSC105_5019</name>
</gene>